<evidence type="ECO:0000256" key="2">
    <source>
        <dbReference type="SAM" id="SignalP"/>
    </source>
</evidence>
<dbReference type="Proteomes" id="UP000054560">
    <property type="component" value="Unassembled WGS sequence"/>
</dbReference>
<accession>A0A0L0G724</accession>
<protein>
    <submittedName>
        <fullName evidence="3">Uncharacterized protein</fullName>
    </submittedName>
</protein>
<feature type="chain" id="PRO_5005539241" evidence="2">
    <location>
        <begin position="23"/>
        <end position="147"/>
    </location>
</feature>
<keyword evidence="2" id="KW-0732">Signal</keyword>
<reference evidence="3 4" key="1">
    <citation type="submission" date="2011-02" db="EMBL/GenBank/DDBJ databases">
        <title>The Genome Sequence of Sphaeroforma arctica JP610.</title>
        <authorList>
            <consortium name="The Broad Institute Genome Sequencing Platform"/>
            <person name="Russ C."/>
            <person name="Cuomo C."/>
            <person name="Young S.K."/>
            <person name="Zeng Q."/>
            <person name="Gargeya S."/>
            <person name="Alvarado L."/>
            <person name="Berlin A."/>
            <person name="Chapman S.B."/>
            <person name="Chen Z."/>
            <person name="Freedman E."/>
            <person name="Gellesch M."/>
            <person name="Goldberg J."/>
            <person name="Griggs A."/>
            <person name="Gujja S."/>
            <person name="Heilman E."/>
            <person name="Heiman D."/>
            <person name="Howarth C."/>
            <person name="Mehta T."/>
            <person name="Neiman D."/>
            <person name="Pearson M."/>
            <person name="Roberts A."/>
            <person name="Saif S."/>
            <person name="Shea T."/>
            <person name="Shenoy N."/>
            <person name="Sisk P."/>
            <person name="Stolte C."/>
            <person name="Sykes S."/>
            <person name="White J."/>
            <person name="Yandava C."/>
            <person name="Burger G."/>
            <person name="Gray M.W."/>
            <person name="Holland P.W.H."/>
            <person name="King N."/>
            <person name="Lang F.B.F."/>
            <person name="Roger A.J."/>
            <person name="Ruiz-Trillo I."/>
            <person name="Haas B."/>
            <person name="Nusbaum C."/>
            <person name="Birren B."/>
        </authorList>
    </citation>
    <scope>NUCLEOTIDE SEQUENCE [LARGE SCALE GENOMIC DNA]</scope>
    <source>
        <strain evidence="3 4">JP610</strain>
    </source>
</reference>
<proteinExistence type="predicted"/>
<feature type="compositionally biased region" description="Polar residues" evidence="1">
    <location>
        <begin position="75"/>
        <end position="86"/>
    </location>
</feature>
<evidence type="ECO:0000256" key="1">
    <source>
        <dbReference type="SAM" id="MobiDB-lite"/>
    </source>
</evidence>
<dbReference type="GeneID" id="25904243"/>
<feature type="region of interest" description="Disordered" evidence="1">
    <location>
        <begin position="61"/>
        <end position="96"/>
    </location>
</feature>
<dbReference type="EMBL" id="KQ241793">
    <property type="protein sequence ID" value="KNC84028.1"/>
    <property type="molecule type" value="Genomic_DNA"/>
</dbReference>
<evidence type="ECO:0000313" key="3">
    <source>
        <dbReference type="EMBL" id="KNC84028.1"/>
    </source>
</evidence>
<name>A0A0L0G724_9EUKA</name>
<keyword evidence="4" id="KW-1185">Reference proteome</keyword>
<dbReference type="RefSeq" id="XP_014157930.1">
    <property type="nucleotide sequence ID" value="XM_014302455.1"/>
</dbReference>
<evidence type="ECO:0000313" key="4">
    <source>
        <dbReference type="Proteomes" id="UP000054560"/>
    </source>
</evidence>
<dbReference type="AlphaFoldDB" id="A0A0L0G724"/>
<sequence length="147" mass="16542">MMYKSLPLVLLLTSILNYNTHAVSISGEIFIAANANKNRFDVENPRSMDRVESGLSIVQPNTPKIVNSDRHARSSDSNWRSESMGGSSKRIDRRGKLQHMEMNRQQVLTPAMEQVKSNYVLRMGDRFSSQPIAGLIKESTSSHNGYD</sequence>
<feature type="signal peptide" evidence="2">
    <location>
        <begin position="1"/>
        <end position="22"/>
    </location>
</feature>
<organism evidence="3 4">
    <name type="scientific">Sphaeroforma arctica JP610</name>
    <dbReference type="NCBI Taxonomy" id="667725"/>
    <lineage>
        <taxon>Eukaryota</taxon>
        <taxon>Ichthyosporea</taxon>
        <taxon>Ichthyophonida</taxon>
        <taxon>Sphaeroforma</taxon>
    </lineage>
</organism>
<gene>
    <name evidence="3" type="ORF">SARC_03739</name>
</gene>